<evidence type="ECO:0000313" key="2">
    <source>
        <dbReference type="EMBL" id="MFB9631653.1"/>
    </source>
</evidence>
<gene>
    <name evidence="2" type="ORF">ACFFSA_52080</name>
</gene>
<keyword evidence="1" id="KW-0732">Signal</keyword>
<proteinExistence type="predicted"/>
<dbReference type="EMBL" id="JBHMBW010000108">
    <property type="protein sequence ID" value="MFB9631653.1"/>
    <property type="molecule type" value="Genomic_DNA"/>
</dbReference>
<feature type="signal peptide" evidence="1">
    <location>
        <begin position="1"/>
        <end position="23"/>
    </location>
</feature>
<evidence type="ECO:0000256" key="1">
    <source>
        <dbReference type="SAM" id="SignalP"/>
    </source>
</evidence>
<dbReference type="Proteomes" id="UP001589532">
    <property type="component" value="Unassembled WGS sequence"/>
</dbReference>
<accession>A0ABV5SLD2</accession>
<sequence length="321" mass="33653">MRVKIIAVLVAAGLVAAPGVAYAGPHADFHQGHDSIRYASIKKCTSKGGDRPCGDWRLVMHSGEKSVLHDAQGVALDAKGKSVRYSPAPIAVSGNGRRIAYFTKTGSLAVRTLGGGVKVFAKNALPRVAQNDVTLLLSDDGGRLAAIIGGDKPASTRVFDTGTGARLGTVPADRSVLGFSFDGDELLTTVDGDESVTELAVYSDTGEEAVRVAPPQVVASNGPQALSADGRTVANVVQGSKPQLVLYDLQTDQVTSRKKIKLPDADVDMVDWTGDTQVTLHMLSGGDRMTIVQIDTETGAVKVRDKYTTLKDTFVFAACGG</sequence>
<dbReference type="RefSeq" id="WP_344994342.1">
    <property type="nucleotide sequence ID" value="NZ_BAAAXV010000008.1"/>
</dbReference>
<comment type="caution">
    <text evidence="2">The sequence shown here is derived from an EMBL/GenBank/DDBJ whole genome shotgun (WGS) entry which is preliminary data.</text>
</comment>
<dbReference type="SUPFAM" id="SSF82171">
    <property type="entry name" value="DPP6 N-terminal domain-like"/>
    <property type="match status" value="1"/>
</dbReference>
<reference evidence="2 3" key="1">
    <citation type="submission" date="2024-09" db="EMBL/GenBank/DDBJ databases">
        <authorList>
            <person name="Sun Q."/>
            <person name="Mori K."/>
        </authorList>
    </citation>
    <scope>NUCLEOTIDE SEQUENCE [LARGE SCALE GENOMIC DNA]</scope>
    <source>
        <strain evidence="2 3">JCM 3143</strain>
    </source>
</reference>
<organism evidence="2 3">
    <name type="scientific">Nonomuraea helvata</name>
    <dbReference type="NCBI Taxonomy" id="37484"/>
    <lineage>
        <taxon>Bacteria</taxon>
        <taxon>Bacillati</taxon>
        <taxon>Actinomycetota</taxon>
        <taxon>Actinomycetes</taxon>
        <taxon>Streptosporangiales</taxon>
        <taxon>Streptosporangiaceae</taxon>
        <taxon>Nonomuraea</taxon>
    </lineage>
</organism>
<evidence type="ECO:0000313" key="3">
    <source>
        <dbReference type="Proteomes" id="UP001589532"/>
    </source>
</evidence>
<evidence type="ECO:0008006" key="4">
    <source>
        <dbReference type="Google" id="ProtNLM"/>
    </source>
</evidence>
<keyword evidence="3" id="KW-1185">Reference proteome</keyword>
<name>A0ABV5SLD2_9ACTN</name>
<dbReference type="InterPro" id="IPR011042">
    <property type="entry name" value="6-blade_b-propeller_TolB-like"/>
</dbReference>
<dbReference type="Gene3D" id="2.120.10.30">
    <property type="entry name" value="TolB, C-terminal domain"/>
    <property type="match status" value="1"/>
</dbReference>
<protein>
    <recommendedName>
        <fullName evidence="4">WD40 repeat domain-containing protein</fullName>
    </recommendedName>
</protein>
<feature type="chain" id="PRO_5046909098" description="WD40 repeat domain-containing protein" evidence="1">
    <location>
        <begin position="24"/>
        <end position="321"/>
    </location>
</feature>